<dbReference type="Proteomes" id="UP000271098">
    <property type="component" value="Unassembled WGS sequence"/>
</dbReference>
<evidence type="ECO:0000313" key="3">
    <source>
        <dbReference type="WBParaSite" id="GPUH_0000931901-mRNA-1"/>
    </source>
</evidence>
<evidence type="ECO:0000313" key="1">
    <source>
        <dbReference type="EMBL" id="VDK70672.1"/>
    </source>
</evidence>
<organism evidence="3">
    <name type="scientific">Gongylonema pulchrum</name>
    <dbReference type="NCBI Taxonomy" id="637853"/>
    <lineage>
        <taxon>Eukaryota</taxon>
        <taxon>Metazoa</taxon>
        <taxon>Ecdysozoa</taxon>
        <taxon>Nematoda</taxon>
        <taxon>Chromadorea</taxon>
        <taxon>Rhabditida</taxon>
        <taxon>Spirurina</taxon>
        <taxon>Spiruromorpha</taxon>
        <taxon>Spiruroidea</taxon>
        <taxon>Gongylonematidae</taxon>
        <taxon>Gongylonema</taxon>
    </lineage>
</organism>
<gene>
    <name evidence="1" type="ORF">GPUH_LOCUS9305</name>
</gene>
<dbReference type="EMBL" id="UYRT01029894">
    <property type="protein sequence ID" value="VDK70672.1"/>
    <property type="molecule type" value="Genomic_DNA"/>
</dbReference>
<reference evidence="1 2" key="2">
    <citation type="submission" date="2018-11" db="EMBL/GenBank/DDBJ databases">
        <authorList>
            <consortium name="Pathogen Informatics"/>
        </authorList>
    </citation>
    <scope>NUCLEOTIDE SEQUENCE [LARGE SCALE GENOMIC DNA]</scope>
</reference>
<proteinExistence type="predicted"/>
<accession>A0A183DKR7</accession>
<name>A0A183DKR7_9BILA</name>
<sequence>MLCAEFFWVAHKKGGMKTELERLSAETIGDKAAVQTYHCRRSFCRVQICKHSNLDTGRSVLLIITITVRENCLLTRRYLFDSSFHSICVTVARSQSPAEEPQKATIAMANSGYQNPSKQISS</sequence>
<keyword evidence="2" id="KW-1185">Reference proteome</keyword>
<reference evidence="3" key="1">
    <citation type="submission" date="2016-06" db="UniProtKB">
        <authorList>
            <consortium name="WormBaseParasite"/>
        </authorList>
    </citation>
    <scope>IDENTIFICATION</scope>
</reference>
<evidence type="ECO:0000313" key="2">
    <source>
        <dbReference type="Proteomes" id="UP000271098"/>
    </source>
</evidence>
<dbReference type="AlphaFoldDB" id="A0A183DKR7"/>
<dbReference type="WBParaSite" id="GPUH_0000931901-mRNA-1">
    <property type="protein sequence ID" value="GPUH_0000931901-mRNA-1"/>
    <property type="gene ID" value="GPUH_0000931901"/>
</dbReference>
<protein>
    <submittedName>
        <fullName evidence="1 3">Uncharacterized protein</fullName>
    </submittedName>
</protein>